<reference evidence="3" key="1">
    <citation type="journal article" date="2019" name="Int. J. Syst. Evol. Microbiol.">
        <title>The Global Catalogue of Microorganisms (GCM) 10K type strain sequencing project: providing services to taxonomists for standard genome sequencing and annotation.</title>
        <authorList>
            <consortium name="The Broad Institute Genomics Platform"/>
            <consortium name="The Broad Institute Genome Sequencing Center for Infectious Disease"/>
            <person name="Wu L."/>
            <person name="Ma J."/>
        </authorList>
    </citation>
    <scope>NUCLEOTIDE SEQUENCE [LARGE SCALE GENOMIC DNA]</scope>
    <source>
        <strain evidence="3">KCTC 42644</strain>
    </source>
</reference>
<dbReference type="Proteomes" id="UP001595615">
    <property type="component" value="Unassembled WGS sequence"/>
</dbReference>
<evidence type="ECO:0000313" key="2">
    <source>
        <dbReference type="EMBL" id="MFC3713724.1"/>
    </source>
</evidence>
<dbReference type="EMBL" id="JBHRXV010000011">
    <property type="protein sequence ID" value="MFC3713724.1"/>
    <property type="molecule type" value="Genomic_DNA"/>
</dbReference>
<sequence>MKTAGSSSSAADRRRRIAARPLPGGRELRLWAHDVRSPDFQAAAREQAERLAQAEGEQDIARFGEAAMGEWIHEWTYDDGETR</sequence>
<name>A0ABV7XEM4_9SPHN</name>
<gene>
    <name evidence="2" type="ORF">ACFOMD_14200</name>
</gene>
<dbReference type="RefSeq" id="WP_380862500.1">
    <property type="nucleotide sequence ID" value="NZ_JBHRXV010000011.1"/>
</dbReference>
<evidence type="ECO:0000313" key="3">
    <source>
        <dbReference type="Proteomes" id="UP001595615"/>
    </source>
</evidence>
<organism evidence="2 3">
    <name type="scientific">Sphingoaurantiacus capsulatus</name>
    <dbReference type="NCBI Taxonomy" id="1771310"/>
    <lineage>
        <taxon>Bacteria</taxon>
        <taxon>Pseudomonadati</taxon>
        <taxon>Pseudomonadota</taxon>
        <taxon>Alphaproteobacteria</taxon>
        <taxon>Sphingomonadales</taxon>
        <taxon>Sphingosinicellaceae</taxon>
        <taxon>Sphingoaurantiacus</taxon>
    </lineage>
</organism>
<keyword evidence="3" id="KW-1185">Reference proteome</keyword>
<comment type="caution">
    <text evidence="2">The sequence shown here is derived from an EMBL/GenBank/DDBJ whole genome shotgun (WGS) entry which is preliminary data.</text>
</comment>
<feature type="compositionally biased region" description="Low complexity" evidence="1">
    <location>
        <begin position="1"/>
        <end position="10"/>
    </location>
</feature>
<dbReference type="InterPro" id="IPR021558">
    <property type="entry name" value="MazE-like"/>
</dbReference>
<accession>A0ABV7XEM4</accession>
<protein>
    <submittedName>
        <fullName evidence="2">Antitoxin MazE-like protein</fullName>
    </submittedName>
</protein>
<proteinExistence type="predicted"/>
<evidence type="ECO:0000256" key="1">
    <source>
        <dbReference type="SAM" id="MobiDB-lite"/>
    </source>
</evidence>
<feature type="region of interest" description="Disordered" evidence="1">
    <location>
        <begin position="1"/>
        <end position="21"/>
    </location>
</feature>
<dbReference type="Pfam" id="PF11455">
    <property type="entry name" value="MazE-like"/>
    <property type="match status" value="1"/>
</dbReference>